<name>L7KGJ9_9ACTN</name>
<dbReference type="Proteomes" id="UP000010988">
    <property type="component" value="Unassembled WGS sequence"/>
</dbReference>
<accession>L7KGJ9</accession>
<dbReference type="SUPFAM" id="SSF54637">
    <property type="entry name" value="Thioesterase/thiol ester dehydrase-isomerase"/>
    <property type="match status" value="1"/>
</dbReference>
<dbReference type="InterPro" id="IPR052741">
    <property type="entry name" value="Mitochondrial_HTD2"/>
</dbReference>
<proteinExistence type="predicted"/>
<gene>
    <name evidence="1" type="ORF">GOACH_04_03830</name>
</gene>
<dbReference type="RefSeq" id="WP_005172362.1">
    <property type="nucleotide sequence ID" value="NZ_BANR01000004.1"/>
</dbReference>
<reference evidence="1 2" key="1">
    <citation type="submission" date="2012-12" db="EMBL/GenBank/DDBJ databases">
        <title>Whole genome shotgun sequence of Gordonia aichiensis NBRC 108223.</title>
        <authorList>
            <person name="Isaki-Nakamura S."/>
            <person name="Hosoyama A."/>
            <person name="Tsuchikane K."/>
            <person name="Ando Y."/>
            <person name="Baba S."/>
            <person name="Ohji S."/>
            <person name="Hamada M."/>
            <person name="Tamura T."/>
            <person name="Yamazoe A."/>
            <person name="Yamazaki S."/>
            <person name="Fujita N."/>
        </authorList>
    </citation>
    <scope>NUCLEOTIDE SEQUENCE [LARGE SCALE GENOMIC DNA]</scope>
    <source>
        <strain evidence="1 2">NBRC 108223</strain>
    </source>
</reference>
<organism evidence="1 2">
    <name type="scientific">Gordonia aichiensis NBRC 108223</name>
    <dbReference type="NCBI Taxonomy" id="1220583"/>
    <lineage>
        <taxon>Bacteria</taxon>
        <taxon>Bacillati</taxon>
        <taxon>Actinomycetota</taxon>
        <taxon>Actinomycetes</taxon>
        <taxon>Mycobacteriales</taxon>
        <taxon>Gordoniaceae</taxon>
        <taxon>Gordonia</taxon>
    </lineage>
</organism>
<comment type="caution">
    <text evidence="1">The sequence shown here is derived from an EMBL/GenBank/DDBJ whole genome shotgun (WGS) entry which is preliminary data.</text>
</comment>
<protein>
    <submittedName>
        <fullName evidence="1">Uncharacterized protein</fullName>
    </submittedName>
</protein>
<evidence type="ECO:0000313" key="1">
    <source>
        <dbReference type="EMBL" id="GAC47985.1"/>
    </source>
</evidence>
<dbReference type="OrthoDB" id="7183822at2"/>
<dbReference type="PANTHER" id="PTHR28152">
    <property type="entry name" value="HYDROXYACYL-THIOESTER DEHYDRATASE TYPE 2, MITOCHONDRIAL"/>
    <property type="match status" value="1"/>
</dbReference>
<sequence>MTDTTTTPLSSFVEDWTPQPVLEHDELDPAQATRLAATLDLTETFSAGSQLPTTWQWVYFSEWPRSSELGADGHPTDGHFLPPIPHRRRMFAGSSMVMTQPLRLGVPAQKRSSLESIAEKHGRSGDMLFVTVRSEYSQGGEVVLVEDHDLVYRSDAGSSRPFAREVDELGPTDAPWTAEPTPTAPLLFRYSALTSNAHRIHYDHPYVTEVEGYPDLVVHGPLLATYLAELARAHSGGRSLRTFDFRLRKPLFRGDRFRAEGRPDGDAVDLRIVSGTDTVHVSGRGELS</sequence>
<dbReference type="Gene3D" id="3.10.129.10">
    <property type="entry name" value="Hotdog Thioesterase"/>
    <property type="match status" value="2"/>
</dbReference>
<dbReference type="EMBL" id="BANR01000004">
    <property type="protein sequence ID" value="GAC47985.1"/>
    <property type="molecule type" value="Genomic_DNA"/>
</dbReference>
<keyword evidence="2" id="KW-1185">Reference proteome</keyword>
<evidence type="ECO:0000313" key="2">
    <source>
        <dbReference type="Proteomes" id="UP000010988"/>
    </source>
</evidence>
<dbReference type="InterPro" id="IPR029069">
    <property type="entry name" value="HotDog_dom_sf"/>
</dbReference>
<dbReference type="GO" id="GO:0019171">
    <property type="term" value="F:(3R)-hydroxyacyl-[acyl-carrier-protein] dehydratase activity"/>
    <property type="evidence" value="ECO:0007669"/>
    <property type="project" value="TreeGrafter"/>
</dbReference>
<dbReference type="PANTHER" id="PTHR28152:SF1">
    <property type="entry name" value="HYDROXYACYL-THIOESTER DEHYDRATASE TYPE 2, MITOCHONDRIAL"/>
    <property type="match status" value="1"/>
</dbReference>
<dbReference type="STRING" id="1220583.GOACH_04_03830"/>
<dbReference type="eggNOG" id="COG3777">
    <property type="taxonomic scope" value="Bacteria"/>
</dbReference>
<dbReference type="AlphaFoldDB" id="L7KGJ9"/>